<dbReference type="InterPro" id="IPR036412">
    <property type="entry name" value="HAD-like_sf"/>
</dbReference>
<comment type="similarity">
    <text evidence="2">Belongs to the HAD-like hydrolase superfamily. CbbY/CbbZ/Gph/YieH family.</text>
</comment>
<dbReference type="PRINTS" id="PR00413">
    <property type="entry name" value="HADHALOGNASE"/>
</dbReference>
<dbReference type="STRING" id="1121391.SAMN02745206_00665"/>
<dbReference type="Proteomes" id="UP000184076">
    <property type="component" value="Unassembled WGS sequence"/>
</dbReference>
<accession>A0A1M4VHA0</accession>
<keyword evidence="4" id="KW-0460">Magnesium</keyword>
<evidence type="ECO:0000313" key="6">
    <source>
        <dbReference type="Proteomes" id="UP000184076"/>
    </source>
</evidence>
<keyword evidence="6" id="KW-1185">Reference proteome</keyword>
<reference evidence="6" key="1">
    <citation type="submission" date="2016-11" db="EMBL/GenBank/DDBJ databases">
        <authorList>
            <person name="Varghese N."/>
            <person name="Submissions S."/>
        </authorList>
    </citation>
    <scope>NUCLEOTIDE SEQUENCE [LARGE SCALE GENOMIC DNA]</scope>
    <source>
        <strain evidence="6">DSM 9756</strain>
    </source>
</reference>
<dbReference type="EMBL" id="FQVB01000006">
    <property type="protein sequence ID" value="SHE68424.1"/>
    <property type="molecule type" value="Genomic_DNA"/>
</dbReference>
<sequence length="242" mass="26820">MPSRLHPLQAVIFDFDGVVVDSEPLHYKAFMETLAPFHLQHDYDVYVERYIGFDDRDAFRAIFEDAGRPLPADLFERLIYEKQGAFKRIVSKELRPFPGVHRLVQELVREEVPLAIASGSAREEILLMLDVLGLKQSFPVIVTADDVARSKPDPESYILAVRLLRDRGYLPNIASGPPEGCLVIEDTPTGIEAAKAAGLFVVAVAHSFPVEALGPADRAVPALSDLSGDLLRSFIRDADQRA</sequence>
<evidence type="ECO:0000256" key="1">
    <source>
        <dbReference type="ARBA" id="ARBA00001946"/>
    </source>
</evidence>
<dbReference type="InterPro" id="IPR023214">
    <property type="entry name" value="HAD_sf"/>
</dbReference>
<evidence type="ECO:0000256" key="4">
    <source>
        <dbReference type="ARBA" id="ARBA00022842"/>
    </source>
</evidence>
<evidence type="ECO:0000256" key="3">
    <source>
        <dbReference type="ARBA" id="ARBA00022723"/>
    </source>
</evidence>
<organism evidence="5 6">
    <name type="scientific">Desulfacinum infernum DSM 9756</name>
    <dbReference type="NCBI Taxonomy" id="1121391"/>
    <lineage>
        <taxon>Bacteria</taxon>
        <taxon>Pseudomonadati</taxon>
        <taxon>Thermodesulfobacteriota</taxon>
        <taxon>Syntrophobacteria</taxon>
        <taxon>Syntrophobacterales</taxon>
        <taxon>Syntrophobacteraceae</taxon>
        <taxon>Desulfacinum</taxon>
    </lineage>
</organism>
<dbReference type="Gene3D" id="3.40.50.1000">
    <property type="entry name" value="HAD superfamily/HAD-like"/>
    <property type="match status" value="1"/>
</dbReference>
<dbReference type="GO" id="GO:0046872">
    <property type="term" value="F:metal ion binding"/>
    <property type="evidence" value="ECO:0007669"/>
    <property type="project" value="UniProtKB-KW"/>
</dbReference>
<dbReference type="SFLD" id="SFLDG01135">
    <property type="entry name" value="C1.5.6:_HAD__Beta-PGM__Phospha"/>
    <property type="match status" value="1"/>
</dbReference>
<dbReference type="InterPro" id="IPR051600">
    <property type="entry name" value="Beta-PGM-like"/>
</dbReference>
<dbReference type="PANTHER" id="PTHR46193:SF21">
    <property type="entry name" value="SLL1138 PROTEIN"/>
    <property type="match status" value="1"/>
</dbReference>
<protein>
    <submittedName>
        <fullName evidence="5">Haloacid dehalogenase superfamily, subfamily IA, variant 3 with third motif having DD or ED</fullName>
    </submittedName>
</protein>
<dbReference type="SFLD" id="SFLDG01129">
    <property type="entry name" value="C1.5:_HAD__Beta-PGM__Phosphata"/>
    <property type="match status" value="1"/>
</dbReference>
<dbReference type="SFLD" id="SFLDS00003">
    <property type="entry name" value="Haloacid_Dehalogenase"/>
    <property type="match status" value="1"/>
</dbReference>
<dbReference type="InterPro" id="IPR006439">
    <property type="entry name" value="HAD-SF_hydro_IA"/>
</dbReference>
<dbReference type="Gene3D" id="1.10.150.240">
    <property type="entry name" value="Putative phosphatase, domain 2"/>
    <property type="match status" value="1"/>
</dbReference>
<dbReference type="PANTHER" id="PTHR46193">
    <property type="entry name" value="6-PHOSPHOGLUCONATE PHOSPHATASE"/>
    <property type="match status" value="1"/>
</dbReference>
<dbReference type="Pfam" id="PF13419">
    <property type="entry name" value="HAD_2"/>
    <property type="match status" value="1"/>
</dbReference>
<dbReference type="AlphaFoldDB" id="A0A1M4VHA0"/>
<evidence type="ECO:0000256" key="2">
    <source>
        <dbReference type="ARBA" id="ARBA00006171"/>
    </source>
</evidence>
<dbReference type="InterPro" id="IPR041492">
    <property type="entry name" value="HAD_2"/>
</dbReference>
<dbReference type="SUPFAM" id="SSF56784">
    <property type="entry name" value="HAD-like"/>
    <property type="match status" value="1"/>
</dbReference>
<evidence type="ECO:0000313" key="5">
    <source>
        <dbReference type="EMBL" id="SHE68424.1"/>
    </source>
</evidence>
<gene>
    <name evidence="5" type="ORF">SAMN02745206_00665</name>
</gene>
<dbReference type="GO" id="GO:0003824">
    <property type="term" value="F:catalytic activity"/>
    <property type="evidence" value="ECO:0007669"/>
    <property type="project" value="UniProtKB-ARBA"/>
</dbReference>
<dbReference type="RefSeq" id="WP_218588357.1">
    <property type="nucleotide sequence ID" value="NZ_FQVB01000006.1"/>
</dbReference>
<proteinExistence type="inferred from homology"/>
<name>A0A1M4VHA0_9BACT</name>
<keyword evidence="3" id="KW-0479">Metal-binding</keyword>
<dbReference type="NCBIfam" id="TIGR01509">
    <property type="entry name" value="HAD-SF-IA-v3"/>
    <property type="match status" value="1"/>
</dbReference>
<dbReference type="InterPro" id="IPR023198">
    <property type="entry name" value="PGP-like_dom2"/>
</dbReference>
<comment type="cofactor">
    <cofactor evidence="1">
        <name>Mg(2+)</name>
        <dbReference type="ChEBI" id="CHEBI:18420"/>
    </cofactor>
</comment>